<evidence type="ECO:0000259" key="5">
    <source>
        <dbReference type="Pfam" id="PF08244"/>
    </source>
</evidence>
<dbReference type="EMBL" id="UINC01004305">
    <property type="protein sequence ID" value="SVA13337.1"/>
    <property type="molecule type" value="Genomic_DNA"/>
</dbReference>
<dbReference type="PANTHER" id="PTHR42800:SF1">
    <property type="entry name" value="EXOINULINASE INUD (AFU_ORTHOLOGUE AFUA_5G00480)"/>
    <property type="match status" value="1"/>
</dbReference>
<dbReference type="GO" id="GO:0005987">
    <property type="term" value="P:sucrose catabolic process"/>
    <property type="evidence" value="ECO:0007669"/>
    <property type="project" value="TreeGrafter"/>
</dbReference>
<reference evidence="6" key="1">
    <citation type="submission" date="2018-05" db="EMBL/GenBank/DDBJ databases">
        <authorList>
            <person name="Lanie J.A."/>
            <person name="Ng W.-L."/>
            <person name="Kazmierczak K.M."/>
            <person name="Andrzejewski T.M."/>
            <person name="Davidsen T.M."/>
            <person name="Wayne K.J."/>
            <person name="Tettelin H."/>
            <person name="Glass J.I."/>
            <person name="Rusch D."/>
            <person name="Podicherti R."/>
            <person name="Tsui H.-C.T."/>
            <person name="Winkler M.E."/>
        </authorList>
    </citation>
    <scope>NUCLEOTIDE SEQUENCE</scope>
</reference>
<dbReference type="GO" id="GO:0005737">
    <property type="term" value="C:cytoplasm"/>
    <property type="evidence" value="ECO:0007669"/>
    <property type="project" value="TreeGrafter"/>
</dbReference>
<keyword evidence="2" id="KW-0378">Hydrolase</keyword>
<dbReference type="InterPro" id="IPR013148">
    <property type="entry name" value="Glyco_hydro_32_N"/>
</dbReference>
<dbReference type="Pfam" id="PF08244">
    <property type="entry name" value="Glyco_hydro_32C"/>
    <property type="match status" value="1"/>
</dbReference>
<protein>
    <recommendedName>
        <fullName evidence="7">Glycosyl hydrolase family 32 N-terminal domain-containing protein</fullName>
    </recommendedName>
</protein>
<dbReference type="SMART" id="SM00640">
    <property type="entry name" value="Glyco_32"/>
    <property type="match status" value="1"/>
</dbReference>
<proteinExistence type="inferred from homology"/>
<dbReference type="InterPro" id="IPR013320">
    <property type="entry name" value="ConA-like_dom_sf"/>
</dbReference>
<dbReference type="Gene3D" id="2.115.10.20">
    <property type="entry name" value="Glycosyl hydrolase domain, family 43"/>
    <property type="match status" value="1"/>
</dbReference>
<evidence type="ECO:0000256" key="3">
    <source>
        <dbReference type="ARBA" id="ARBA00023295"/>
    </source>
</evidence>
<sequence>MKKITILFIFITAIWGCFSQKPSVSEPLFSEKLRPQFHYTAPRNSLGDVEGLVYYDGEYHMHHIWNSKSNDWGNVNWFHAISQDLVHWKHLGPSITQKNHANGDWVYTGTAVIDYNNTTGFQTGDDPPMAVIHTINETVTGTFDETQNIHYSNDRGRTWHSYEGNPVIKATYNDHQRDPSVFWFEPQKKWVMVLFENGGLAFYSSKNLKEWKYMSRFNGENGFHECPDFFPLPVDGDRSRLKWVIHDNPGKRVGYWIGDFDGYRFMPEQNLKHRLDYGKNFAAAQTFRNIPEDDGRRIQIGWMAGGEYPGMPFNQQLSFPRELSLKTFEEGIRLCANPVREIERIRTNQRSVVDEVVSEGDNPIGSIKSDAFEIILEIEPRDVKTFGIELDDLIIKYFVADTVLTVYQKSRRQYMQNTRPLKPIKNRIKLQMLIDRTSYEIFGNDGRIAISSCYIPKSRDDEMNTSIKFISSGGQMIIRSLEVNDLRSIWDNYTYNESNLEVQ</sequence>
<dbReference type="GO" id="GO:0004575">
    <property type="term" value="F:sucrose alpha-glucosidase activity"/>
    <property type="evidence" value="ECO:0007669"/>
    <property type="project" value="TreeGrafter"/>
</dbReference>
<dbReference type="CDD" id="cd18622">
    <property type="entry name" value="GH32_Inu-like"/>
    <property type="match status" value="1"/>
</dbReference>
<gene>
    <name evidence="6" type="ORF">METZ01_LOCUS66191</name>
</gene>
<dbReference type="AlphaFoldDB" id="A0A381TF27"/>
<dbReference type="InterPro" id="IPR013189">
    <property type="entry name" value="Glyco_hydro_32_C"/>
</dbReference>
<organism evidence="6">
    <name type="scientific">marine metagenome</name>
    <dbReference type="NCBI Taxonomy" id="408172"/>
    <lineage>
        <taxon>unclassified sequences</taxon>
        <taxon>metagenomes</taxon>
        <taxon>ecological metagenomes</taxon>
    </lineage>
</organism>
<accession>A0A381TF27</accession>
<feature type="domain" description="Glycosyl hydrolase family 32 N-terminal" evidence="4">
    <location>
        <begin position="38"/>
        <end position="337"/>
    </location>
</feature>
<dbReference type="SUPFAM" id="SSF49899">
    <property type="entry name" value="Concanavalin A-like lectins/glucanases"/>
    <property type="match status" value="1"/>
</dbReference>
<evidence type="ECO:0000313" key="6">
    <source>
        <dbReference type="EMBL" id="SVA13337.1"/>
    </source>
</evidence>
<dbReference type="Pfam" id="PF00251">
    <property type="entry name" value="Glyco_hydro_32N"/>
    <property type="match status" value="1"/>
</dbReference>
<dbReference type="InterPro" id="IPR001362">
    <property type="entry name" value="Glyco_hydro_32"/>
</dbReference>
<dbReference type="InterPro" id="IPR023296">
    <property type="entry name" value="Glyco_hydro_beta-prop_sf"/>
</dbReference>
<dbReference type="Gene3D" id="2.60.120.560">
    <property type="entry name" value="Exo-inulinase, domain 1"/>
    <property type="match status" value="1"/>
</dbReference>
<dbReference type="SUPFAM" id="SSF75005">
    <property type="entry name" value="Arabinanase/levansucrase/invertase"/>
    <property type="match status" value="1"/>
</dbReference>
<comment type="similarity">
    <text evidence="1">Belongs to the glycosyl hydrolase 32 family.</text>
</comment>
<dbReference type="PANTHER" id="PTHR42800">
    <property type="entry name" value="EXOINULINASE INUD (AFU_ORTHOLOGUE AFUA_5G00480)"/>
    <property type="match status" value="1"/>
</dbReference>
<name>A0A381TF27_9ZZZZ</name>
<evidence type="ECO:0008006" key="7">
    <source>
        <dbReference type="Google" id="ProtNLM"/>
    </source>
</evidence>
<evidence type="ECO:0000259" key="4">
    <source>
        <dbReference type="Pfam" id="PF00251"/>
    </source>
</evidence>
<keyword evidence="3" id="KW-0326">Glycosidase</keyword>
<evidence type="ECO:0000256" key="2">
    <source>
        <dbReference type="ARBA" id="ARBA00022801"/>
    </source>
</evidence>
<feature type="domain" description="Glycosyl hydrolase family 32 C-terminal" evidence="5">
    <location>
        <begin position="341"/>
        <end position="484"/>
    </location>
</feature>
<evidence type="ECO:0000256" key="1">
    <source>
        <dbReference type="ARBA" id="ARBA00009902"/>
    </source>
</evidence>